<dbReference type="EMBL" id="LAZR01000054">
    <property type="protein sequence ID" value="KKN98029.1"/>
    <property type="molecule type" value="Genomic_DNA"/>
</dbReference>
<dbReference type="InterPro" id="IPR019617">
    <property type="entry name" value="DUF2489"/>
</dbReference>
<feature type="domain" description="DUF2489" evidence="1">
    <location>
        <begin position="15"/>
        <end position="141"/>
    </location>
</feature>
<sequence length="146" mass="16889">MQMQHWLLLAGLIIIAALTCYALTLWRRVWRIRTERQAQENERNERLAKDIQLIAQSLLNGQVPLIEGSIRIKVLLDNYAGPRREDLDLAIFTEIYDQTAHIPTHSGWKQLSAAERKLHSRLMETLERDHQEQVQQAASQLANGLD</sequence>
<comment type="caution">
    <text evidence="2">The sequence shown here is derived from an EMBL/GenBank/DDBJ whole genome shotgun (WGS) entry which is preliminary data.</text>
</comment>
<organism evidence="2">
    <name type="scientific">marine sediment metagenome</name>
    <dbReference type="NCBI Taxonomy" id="412755"/>
    <lineage>
        <taxon>unclassified sequences</taxon>
        <taxon>metagenomes</taxon>
        <taxon>ecological metagenomes</taxon>
    </lineage>
</organism>
<name>A0A0F9V210_9ZZZZ</name>
<proteinExistence type="predicted"/>
<protein>
    <recommendedName>
        <fullName evidence="1">DUF2489 domain-containing protein</fullName>
    </recommendedName>
</protein>
<gene>
    <name evidence="2" type="ORF">LCGC14_0152280</name>
</gene>
<accession>A0A0F9V210</accession>
<dbReference type="AlphaFoldDB" id="A0A0F9V210"/>
<evidence type="ECO:0000313" key="2">
    <source>
        <dbReference type="EMBL" id="KKN98029.1"/>
    </source>
</evidence>
<dbReference type="Pfam" id="PF10675">
    <property type="entry name" value="DUF2489"/>
    <property type="match status" value="1"/>
</dbReference>
<evidence type="ECO:0000259" key="1">
    <source>
        <dbReference type="Pfam" id="PF10675"/>
    </source>
</evidence>
<reference evidence="2" key="1">
    <citation type="journal article" date="2015" name="Nature">
        <title>Complex archaea that bridge the gap between prokaryotes and eukaryotes.</title>
        <authorList>
            <person name="Spang A."/>
            <person name="Saw J.H."/>
            <person name="Jorgensen S.L."/>
            <person name="Zaremba-Niedzwiedzka K."/>
            <person name="Martijn J."/>
            <person name="Lind A.E."/>
            <person name="van Eijk R."/>
            <person name="Schleper C."/>
            <person name="Guy L."/>
            <person name="Ettema T.J."/>
        </authorList>
    </citation>
    <scope>NUCLEOTIDE SEQUENCE</scope>
</reference>